<dbReference type="Proteomes" id="UP000250266">
    <property type="component" value="Unassembled WGS sequence"/>
</dbReference>
<dbReference type="OrthoDB" id="5986190at2759"/>
<keyword evidence="2" id="KW-1185">Reference proteome</keyword>
<dbReference type="EMBL" id="KV747670">
    <property type="protein sequence ID" value="OCK72663.1"/>
    <property type="molecule type" value="Genomic_DNA"/>
</dbReference>
<accession>A0A8E2J7N4</accession>
<dbReference type="SUPFAM" id="SSF48452">
    <property type="entry name" value="TPR-like"/>
    <property type="match status" value="1"/>
</dbReference>
<dbReference type="Pfam" id="PF13424">
    <property type="entry name" value="TPR_12"/>
    <property type="match status" value="1"/>
</dbReference>
<gene>
    <name evidence="1" type="ORF">K432DRAFT_104562</name>
</gene>
<evidence type="ECO:0008006" key="3">
    <source>
        <dbReference type="Google" id="ProtNLM"/>
    </source>
</evidence>
<dbReference type="InterPro" id="IPR011990">
    <property type="entry name" value="TPR-like_helical_dom_sf"/>
</dbReference>
<evidence type="ECO:0000313" key="2">
    <source>
        <dbReference type="Proteomes" id="UP000250266"/>
    </source>
</evidence>
<protein>
    <recommendedName>
        <fullName evidence="3">Kinesin light chain</fullName>
    </recommendedName>
</protein>
<organism evidence="1 2">
    <name type="scientific">Lepidopterella palustris CBS 459.81</name>
    <dbReference type="NCBI Taxonomy" id="1314670"/>
    <lineage>
        <taxon>Eukaryota</taxon>
        <taxon>Fungi</taxon>
        <taxon>Dikarya</taxon>
        <taxon>Ascomycota</taxon>
        <taxon>Pezizomycotina</taxon>
        <taxon>Dothideomycetes</taxon>
        <taxon>Pleosporomycetidae</taxon>
        <taxon>Mytilinidiales</taxon>
        <taxon>Argynnaceae</taxon>
        <taxon>Lepidopterella</taxon>
    </lineage>
</organism>
<sequence>QGRWKEAEELQAKELKICSRVLGEEHPSTLTSMNNLAHTWKSQSRNEDAILLMRKCCQLLNQILGPRHPHTEASLKTLSEWLIENLEIGL</sequence>
<dbReference type="PANTHER" id="PTHR46082">
    <property type="entry name" value="ATP/GTP-BINDING PROTEIN-RELATED"/>
    <property type="match status" value="1"/>
</dbReference>
<dbReference type="AlphaFoldDB" id="A0A8E2J7N4"/>
<name>A0A8E2J7N4_9PEZI</name>
<evidence type="ECO:0000313" key="1">
    <source>
        <dbReference type="EMBL" id="OCK72663.1"/>
    </source>
</evidence>
<feature type="non-terminal residue" evidence="1">
    <location>
        <position position="1"/>
    </location>
</feature>
<proteinExistence type="predicted"/>
<dbReference type="InterPro" id="IPR053137">
    <property type="entry name" value="NLR-like"/>
</dbReference>
<dbReference type="PANTHER" id="PTHR46082:SF11">
    <property type="entry name" value="AAA+ ATPASE DOMAIN-CONTAINING PROTEIN-RELATED"/>
    <property type="match status" value="1"/>
</dbReference>
<dbReference type="Gene3D" id="1.25.40.10">
    <property type="entry name" value="Tetratricopeptide repeat domain"/>
    <property type="match status" value="1"/>
</dbReference>
<reference evidence="1 2" key="1">
    <citation type="journal article" date="2016" name="Nat. Commun.">
        <title>Ectomycorrhizal ecology is imprinted in the genome of the dominant symbiotic fungus Cenococcum geophilum.</title>
        <authorList>
            <consortium name="DOE Joint Genome Institute"/>
            <person name="Peter M."/>
            <person name="Kohler A."/>
            <person name="Ohm R.A."/>
            <person name="Kuo A."/>
            <person name="Krutzmann J."/>
            <person name="Morin E."/>
            <person name="Arend M."/>
            <person name="Barry K.W."/>
            <person name="Binder M."/>
            <person name="Choi C."/>
            <person name="Clum A."/>
            <person name="Copeland A."/>
            <person name="Grisel N."/>
            <person name="Haridas S."/>
            <person name="Kipfer T."/>
            <person name="LaButti K."/>
            <person name="Lindquist E."/>
            <person name="Lipzen A."/>
            <person name="Maire R."/>
            <person name="Meier B."/>
            <person name="Mihaltcheva S."/>
            <person name="Molinier V."/>
            <person name="Murat C."/>
            <person name="Poggeler S."/>
            <person name="Quandt C.A."/>
            <person name="Sperisen C."/>
            <person name="Tritt A."/>
            <person name="Tisserant E."/>
            <person name="Crous P.W."/>
            <person name="Henrissat B."/>
            <person name="Nehls U."/>
            <person name="Egli S."/>
            <person name="Spatafora J.W."/>
            <person name="Grigoriev I.V."/>
            <person name="Martin F.M."/>
        </authorList>
    </citation>
    <scope>NUCLEOTIDE SEQUENCE [LARGE SCALE GENOMIC DNA]</scope>
    <source>
        <strain evidence="1 2">CBS 459.81</strain>
    </source>
</reference>